<gene>
    <name evidence="1" type="ORF">BZG01_07540</name>
</gene>
<dbReference type="Pfam" id="PF13707">
    <property type="entry name" value="RloB"/>
    <property type="match status" value="1"/>
</dbReference>
<dbReference type="RefSeq" id="WP_101309212.1">
    <property type="nucleotide sequence ID" value="NZ_MVDE01000008.1"/>
</dbReference>
<comment type="caution">
    <text evidence="1">The sequence shown here is derived from an EMBL/GenBank/DDBJ whole genome shotgun (WGS) entry which is preliminary data.</text>
</comment>
<sequence length="191" mass="22123">MGGRKNKKLDLRNGIFIVGEGITEQYYFAHLKQLRKYNCSVKPRFFGKTSIDEISRTVSKLLMGGVSVICIFDADVAARDKVENEKLNKFKKKYQKNNLVTICDSLPSIEFWFLLHFVKTNGLFVNSKSLEKELKKHIPNYNKTESYLKNKTWVEQFINQLDFACVNAKEIDQTQGCSYSNIFKAIDLLEK</sequence>
<proteinExistence type="predicted"/>
<organism evidence="1 2">
    <name type="scientific">Labilibaculum manganireducens</name>
    <dbReference type="NCBI Taxonomy" id="1940525"/>
    <lineage>
        <taxon>Bacteria</taxon>
        <taxon>Pseudomonadati</taxon>
        <taxon>Bacteroidota</taxon>
        <taxon>Bacteroidia</taxon>
        <taxon>Marinilabiliales</taxon>
        <taxon>Marinifilaceae</taxon>
        <taxon>Labilibaculum</taxon>
    </lineage>
</organism>
<name>A0A2N3IBD5_9BACT</name>
<reference evidence="1 2" key="1">
    <citation type="journal article" date="2017" name="Front. Microbiol.">
        <title>Labilibaculum manganireducens gen. nov., sp. nov. and Labilibaculum filiforme sp. nov., Novel Bacteroidetes Isolated from Subsurface Sediments of the Baltic Sea.</title>
        <authorList>
            <person name="Vandieken V."/>
            <person name="Marshall I.P."/>
            <person name="Niemann H."/>
            <person name="Engelen B."/>
            <person name="Cypionka H."/>
        </authorList>
    </citation>
    <scope>NUCLEOTIDE SEQUENCE [LARGE SCALE GENOMIC DNA]</scope>
    <source>
        <strain evidence="1 2">59.10-2M</strain>
    </source>
</reference>
<keyword evidence="2" id="KW-1185">Reference proteome</keyword>
<evidence type="ECO:0008006" key="3">
    <source>
        <dbReference type="Google" id="ProtNLM"/>
    </source>
</evidence>
<protein>
    <recommendedName>
        <fullName evidence="3">RloB-like protein</fullName>
    </recommendedName>
</protein>
<evidence type="ECO:0000313" key="2">
    <source>
        <dbReference type="Proteomes" id="UP000233618"/>
    </source>
</evidence>
<dbReference type="Proteomes" id="UP000233618">
    <property type="component" value="Unassembled WGS sequence"/>
</dbReference>
<evidence type="ECO:0000313" key="1">
    <source>
        <dbReference type="EMBL" id="PKQ67578.1"/>
    </source>
</evidence>
<accession>A0A2N3IBD5</accession>
<dbReference type="EMBL" id="MVDE01000008">
    <property type="protein sequence ID" value="PKQ67578.1"/>
    <property type="molecule type" value="Genomic_DNA"/>
</dbReference>
<dbReference type="InterPro" id="IPR025591">
    <property type="entry name" value="RloB"/>
</dbReference>
<dbReference type="AlphaFoldDB" id="A0A2N3IBD5"/>